<dbReference type="AlphaFoldDB" id="A0A7R9LKW2"/>
<evidence type="ECO:0000313" key="4">
    <source>
        <dbReference type="EMBL" id="CAD7642814.1"/>
    </source>
</evidence>
<organism evidence="4">
    <name type="scientific">Oppiella nova</name>
    <dbReference type="NCBI Taxonomy" id="334625"/>
    <lineage>
        <taxon>Eukaryota</taxon>
        <taxon>Metazoa</taxon>
        <taxon>Ecdysozoa</taxon>
        <taxon>Arthropoda</taxon>
        <taxon>Chelicerata</taxon>
        <taxon>Arachnida</taxon>
        <taxon>Acari</taxon>
        <taxon>Acariformes</taxon>
        <taxon>Sarcoptiformes</taxon>
        <taxon>Oribatida</taxon>
        <taxon>Brachypylina</taxon>
        <taxon>Oppioidea</taxon>
        <taxon>Oppiidae</taxon>
        <taxon>Oppiella</taxon>
    </lineage>
</organism>
<feature type="non-terminal residue" evidence="4">
    <location>
        <position position="491"/>
    </location>
</feature>
<dbReference type="InterPro" id="IPR003439">
    <property type="entry name" value="ABC_transporter-like_ATP-bd"/>
</dbReference>
<dbReference type="PROSITE" id="PS50893">
    <property type="entry name" value="ABC_TRANSPORTER_2"/>
    <property type="match status" value="1"/>
</dbReference>
<dbReference type="Proteomes" id="UP000728032">
    <property type="component" value="Unassembled WGS sequence"/>
</dbReference>
<protein>
    <recommendedName>
        <fullName evidence="3">ABC transporter domain-containing protein</fullName>
    </recommendedName>
</protein>
<dbReference type="EMBL" id="CAJPVJ010001193">
    <property type="protein sequence ID" value="CAG2164240.1"/>
    <property type="molecule type" value="Genomic_DNA"/>
</dbReference>
<accession>A0A7R9LKW2</accession>
<evidence type="ECO:0000256" key="2">
    <source>
        <dbReference type="ARBA" id="ARBA00022840"/>
    </source>
</evidence>
<dbReference type="SMART" id="SM00382">
    <property type="entry name" value="AAA"/>
    <property type="match status" value="1"/>
</dbReference>
<dbReference type="Gene3D" id="3.40.50.300">
    <property type="entry name" value="P-loop containing nucleotide triphosphate hydrolases"/>
    <property type="match status" value="1"/>
</dbReference>
<keyword evidence="5" id="KW-1185">Reference proteome</keyword>
<evidence type="ECO:0000259" key="3">
    <source>
        <dbReference type="PROSITE" id="PS50893"/>
    </source>
</evidence>
<dbReference type="EMBL" id="OC916018">
    <property type="protein sequence ID" value="CAD7642814.1"/>
    <property type="molecule type" value="Genomic_DNA"/>
</dbReference>
<dbReference type="SUPFAM" id="SSF52540">
    <property type="entry name" value="P-loop containing nucleoside triphosphate hydrolases"/>
    <property type="match status" value="1"/>
</dbReference>
<dbReference type="InterPro" id="IPR003593">
    <property type="entry name" value="AAA+_ATPase"/>
</dbReference>
<evidence type="ECO:0000256" key="1">
    <source>
        <dbReference type="ARBA" id="ARBA00022741"/>
    </source>
</evidence>
<gene>
    <name evidence="4" type="ORF">ONB1V03_LOCUS3798</name>
</gene>
<dbReference type="PANTHER" id="PTHR43038:SF3">
    <property type="entry name" value="ABC TRANSPORTER G FAMILY MEMBER 20 ISOFORM X1"/>
    <property type="match status" value="1"/>
</dbReference>
<evidence type="ECO:0000313" key="5">
    <source>
        <dbReference type="Proteomes" id="UP000728032"/>
    </source>
</evidence>
<keyword evidence="1" id="KW-0547">Nucleotide-binding</keyword>
<keyword evidence="2" id="KW-0067">ATP-binding</keyword>
<dbReference type="GO" id="GO:0016887">
    <property type="term" value="F:ATP hydrolysis activity"/>
    <property type="evidence" value="ECO:0007669"/>
    <property type="project" value="InterPro"/>
</dbReference>
<dbReference type="PROSITE" id="PS00211">
    <property type="entry name" value="ABC_TRANSPORTER_1"/>
    <property type="match status" value="1"/>
</dbReference>
<proteinExistence type="predicted"/>
<sequence length="491" mass="55242">QIFAILGPNGTGKTTLIRAILGGIKLKSGSIHVFGVKPGADGSGIPGAGVGYMPQELALFDEFTIEEILIYYGIIYHMNRQEIDKRIANLREILNLPEKSRIISRLSGGQQRRVSIAITMIHRPRLIILDEPTVGLDSLLRHKIWHYLENLCQTNGQTVLITTHYIEEARSAAQVAFMNSGTILKQSAPNQLMSEYQCSTLEEVESTPTVGSSSIISLGQTVLITTHYIEEARSAAQVAFMNSGTILKQSAPNQLMSEYQCSTLEEDLESAVNSVRNGRNYLALEFRQNFSYAFKTRVTDEFDATNEDVEESLIHLYMDNSNHMITTFSGKYLIMGYNKFLQQLGHSLDKTNLYKLATPVQVNEVIYVALYNNDEQPQQLSRMFIDSIDGQRIKLNEYPDLESAVNSVRNGRNYLALEFRQNFSDAFETRVTDAFDATNEDVEESLIHLYMDNSSFNGDLNIVFNDDIGNYLALRSRSPLLTTRIPCLSHN</sequence>
<dbReference type="InterPro" id="IPR017871">
    <property type="entry name" value="ABC_transporter-like_CS"/>
</dbReference>
<dbReference type="Pfam" id="PF00005">
    <property type="entry name" value="ABC_tran"/>
    <property type="match status" value="1"/>
</dbReference>
<feature type="domain" description="ABC transporter" evidence="3">
    <location>
        <begin position="1"/>
        <end position="205"/>
    </location>
</feature>
<name>A0A7R9LKW2_9ACAR</name>
<dbReference type="GO" id="GO:0005524">
    <property type="term" value="F:ATP binding"/>
    <property type="evidence" value="ECO:0007669"/>
    <property type="project" value="UniProtKB-KW"/>
</dbReference>
<dbReference type="InterPro" id="IPR027417">
    <property type="entry name" value="P-loop_NTPase"/>
</dbReference>
<reference evidence="4" key="1">
    <citation type="submission" date="2020-11" db="EMBL/GenBank/DDBJ databases">
        <authorList>
            <person name="Tran Van P."/>
        </authorList>
    </citation>
    <scope>NUCLEOTIDE SEQUENCE</scope>
</reference>
<dbReference type="PANTHER" id="PTHR43038">
    <property type="entry name" value="ATP-BINDING CASSETTE, SUB-FAMILY H, MEMBER 1"/>
    <property type="match status" value="1"/>
</dbReference>
<dbReference type="OrthoDB" id="6150516at2759"/>